<dbReference type="Pfam" id="PF12796">
    <property type="entry name" value="Ank_2"/>
    <property type="match status" value="2"/>
</dbReference>
<dbReference type="eggNOG" id="KOG0498">
    <property type="taxonomic scope" value="Eukaryota"/>
</dbReference>
<dbReference type="SMART" id="SM00248">
    <property type="entry name" value="ANK"/>
    <property type="match status" value="9"/>
</dbReference>
<gene>
    <name evidence="5" type="primary">6041774</name>
    <name evidence="4" type="ORF">CpipJ_CPIJ009398</name>
</gene>
<dbReference type="Gene3D" id="1.25.40.20">
    <property type="entry name" value="Ankyrin repeat-containing domain"/>
    <property type="match status" value="3"/>
</dbReference>
<dbReference type="InParanoid" id="B0WQK8"/>
<evidence type="ECO:0000313" key="5">
    <source>
        <dbReference type="EnsemblMetazoa" id="CPIJ009398-PA"/>
    </source>
</evidence>
<evidence type="ECO:0000256" key="1">
    <source>
        <dbReference type="ARBA" id="ARBA00022737"/>
    </source>
</evidence>
<dbReference type="OrthoDB" id="539213at2759"/>
<evidence type="ECO:0000256" key="2">
    <source>
        <dbReference type="ARBA" id="ARBA00023043"/>
    </source>
</evidence>
<keyword evidence="1" id="KW-0677">Repeat</keyword>
<name>B0WQK8_CULQU</name>
<dbReference type="VEuPathDB" id="VectorBase:CQUJHB010214"/>
<dbReference type="EMBL" id="DS232041">
    <property type="protein sequence ID" value="EDS32883.1"/>
    <property type="molecule type" value="Genomic_DNA"/>
</dbReference>
<dbReference type="OMA" id="ITHLETM"/>
<evidence type="ECO:0000313" key="6">
    <source>
        <dbReference type="Proteomes" id="UP000002320"/>
    </source>
</evidence>
<feature type="repeat" description="ANK" evidence="3">
    <location>
        <begin position="1847"/>
        <end position="1879"/>
    </location>
</feature>
<organism>
    <name type="scientific">Culex quinquefasciatus</name>
    <name type="common">Southern house mosquito</name>
    <name type="synonym">Culex pungens</name>
    <dbReference type="NCBI Taxonomy" id="7176"/>
    <lineage>
        <taxon>Eukaryota</taxon>
        <taxon>Metazoa</taxon>
        <taxon>Ecdysozoa</taxon>
        <taxon>Arthropoda</taxon>
        <taxon>Hexapoda</taxon>
        <taxon>Insecta</taxon>
        <taxon>Pterygota</taxon>
        <taxon>Neoptera</taxon>
        <taxon>Endopterygota</taxon>
        <taxon>Diptera</taxon>
        <taxon>Nematocera</taxon>
        <taxon>Culicoidea</taxon>
        <taxon>Culicidae</taxon>
        <taxon>Culicinae</taxon>
        <taxon>Culicini</taxon>
        <taxon>Culex</taxon>
        <taxon>Culex</taxon>
    </lineage>
</organism>
<accession>B0WQK8</accession>
<proteinExistence type="predicted"/>
<dbReference type="InterPro" id="IPR036770">
    <property type="entry name" value="Ankyrin_rpt-contain_sf"/>
</dbReference>
<protein>
    <submittedName>
        <fullName evidence="4 5">Uncharacterized protein</fullName>
    </submittedName>
</protein>
<dbReference type="EnsemblMetazoa" id="CPIJ009398-RA">
    <property type="protein sequence ID" value="CPIJ009398-PA"/>
    <property type="gene ID" value="CPIJ009398"/>
</dbReference>
<dbReference type="PROSITE" id="PS50088">
    <property type="entry name" value="ANK_REPEAT"/>
    <property type="match status" value="1"/>
</dbReference>
<keyword evidence="6" id="KW-1185">Reference proteome</keyword>
<dbReference type="PANTHER" id="PTHR24198">
    <property type="entry name" value="ANKYRIN REPEAT AND PROTEIN KINASE DOMAIN-CONTAINING PROTEIN"/>
    <property type="match status" value="1"/>
</dbReference>
<reference evidence="4" key="1">
    <citation type="submission" date="2007-03" db="EMBL/GenBank/DDBJ databases">
        <title>Annotation of Culex pipiens quinquefasciatus.</title>
        <authorList>
            <consortium name="The Broad Institute Genome Sequencing Platform"/>
            <person name="Atkinson P.W."/>
            <person name="Hemingway J."/>
            <person name="Christensen B.M."/>
            <person name="Higgs S."/>
            <person name="Kodira C."/>
            <person name="Hannick L."/>
            <person name="Megy K."/>
            <person name="O'Leary S."/>
            <person name="Pearson M."/>
            <person name="Haas B.J."/>
            <person name="Mauceli E."/>
            <person name="Wortman J.R."/>
            <person name="Lee N.H."/>
            <person name="Guigo R."/>
            <person name="Stanke M."/>
            <person name="Alvarado L."/>
            <person name="Amedeo P."/>
            <person name="Antoine C.H."/>
            <person name="Arensburger P."/>
            <person name="Bidwell S.L."/>
            <person name="Crawford M."/>
            <person name="Camaro F."/>
            <person name="Devon K."/>
            <person name="Engels R."/>
            <person name="Hammond M."/>
            <person name="Howarth C."/>
            <person name="Koehrsen M."/>
            <person name="Lawson D."/>
            <person name="Montgomery P."/>
            <person name="Nene V."/>
            <person name="Nusbaum C."/>
            <person name="Puiu D."/>
            <person name="Romero-Severson J."/>
            <person name="Severson D.W."/>
            <person name="Shumway M."/>
            <person name="Sisk P."/>
            <person name="Stolte C."/>
            <person name="Zeng Q."/>
            <person name="Eisenstadt E."/>
            <person name="Fraser-Liggett C."/>
            <person name="Strausberg R."/>
            <person name="Galagan J."/>
            <person name="Birren B."/>
            <person name="Collins F.H."/>
        </authorList>
    </citation>
    <scope>NUCLEOTIDE SEQUENCE [LARGE SCALE GENOMIC DNA]</scope>
    <source>
        <strain evidence="4">JHB</strain>
    </source>
</reference>
<sequence length="2137" mass="244160">MDEQSLRNLLGSLDNEDLSEHGFVTCSNALIELDIRNVDLPEDLQILLQYKLTRYGAQYLAGPLESSTWSEAVDRVQNLFQRLQGQPSGDSFSVDDETLLLLKLIHNELWCLERVEQLQMIPVKEVAFCLALFLLVFKREGDFEVYRLVLNRSSVMEFLEAVVVVMQKVKVEGEPISGDYHRFVRKKHRKVFKRLAKVYVILNRLYCMKIIQRDISAIIENDVDEAIRNTSMDRLLYKFKQHADCDVKIFNSDSAVQRFLKLQVDSMSYFAECKTTNSSIKNHNLTTLMKEISNESRLQSAIGSCDVESTRALIAKIDDPNHQDLWMNPSLFHKVVDYDGKLLRRSGEMASILLDAGMPCWKMHPETVQSFISCALSKDRTDLAGLVLKYELPESLSEEQKMFKILQYGSLETFKFCQNAKMFKESNFFMYVSNAHLELNIRGVIIGEELQTFLQHKLATFGFNHFCGDPVTPKSPTEWLDSLKFIVKWSNELLSMTSCNDFLAIANEVLYKLRMIHNQLHFIKDKIHLKKLPLKEVMFLLAIFFSSVKDDEFEIYRMVLNKSIIMKIVKLISLELKEFVKEFLRVSSAMKTIFNEIVNRDRILLEASWSKDSSLPTLSENVWNKLTSKKNSNLSIDALIDEFFGNESFDISWKISGKSKKMIKFTTKLYHRVRQMYSLNKVFSILENFTPTNCSKEVTVASMKRFVQIFGESIKNTANSMNLPAKLNNILTRQLSAYVKHNKQTRDVTCHDFPLVKKYFSTEDQFVYYQVSVGYLEVINVTMSILLICTSFEFSRCLFGSLRSCKSLGSAQSLIRFVGEQNQLHPLQEKLLNGIKKYHKDVESLLNAIPLEELTKNSHEALGRLKINHQRRIPVITHLETMPISKFFYKYHELQLAAFSAPSIQTFHRLLQMNLNHSTYGYLPLIHNEWEILMSDLDLLPAQVKLPERESSSMAKVQLDFEINQKIAQDHYCRNEVGRICDYLFEGGEISDCDKDQLESQLYRKLQGTRGKGYFGNIFAIDAKVQAIGQVFKQRKIHNFEAKVKDLREKDVSDLEEIFKGIQRSILRVLEMHNCDTIDNMIVNMGDLPTEVILAIEYWMLELCEILITTKQFQDNYHTIKQDIQMICGRNFRNYLAHDSISYDLLTNSSRTKVLVNALVMAKKDWKIFGAPKKTDLLKLKDAKSESLSWIKSQNDLKQSVLNFDLVGIKSSLTQGALLAGTHWTSPGLYSGLRICNLSELLLHEHYEQFSHQNARFRSLVTMLSPEAPGKWNELSSPNVKIEPAMSNGQFQKALSYAEPTWAKLLKNFEFMFNTKLFLGGLLKFLEESEDISTIFDILISWGPELLYVLLAVGSEKLVDFILEQFPKVRDYAQQHAIIARRISQHYLEKLMQKTEADPAHLTAAAICDNFSAFNHLLQTRNFTPNQELENTLLVCSKFGRSLMIRLLLERFPTLLTAIDKALKAASEFHRWETALLLLERGANPWWKNGSKERSPAELAVGYNCLKILRHFLKRVPEKTSGILTLAAAKGSIRMMKALLDAGLDICQDQRVLSVASANTVDKRMMAFVESKIFNVEIPEGFDCGLGEWLKMLQELKIRKYFDSTGLLDTGELAMCLRIDHDLFRRILARLDSLSTFEPLEFNENNKKDFVQQYAMIQSKILQMPKTRKFALQYQENSVKIECMIFGTARLTSSLEEQSVKPICLKYSKHSLPQVRTDLSKHLEERFLLFGMDCKVTILGRSYRILQIDSQLCFIKILHKDSSILRSLLNAQNSTGQTILHHLPSSITFDTFEHLTSRGVDPSILDRQKNSFLFTLLQQTMPWPVLHQIFNHTVLSNPNLLQLQTIDGTTLLSQAASMCKLEAVRFLLDHGADQSIQARDGSFPLYNAVMVRSVPIVKTLLSQNPSTVVNIQRSDTWETALFAAAGLNNTELVQLFLDSEADCTLRDIEGFTVVAKAIVNGCRDSLKVLMEHGKRSGIDVVNNVAPANMSALHIGLVKDNVDTFRMVLEFLVGGPIDDNLSPKSLAKLKTILQLNDYLMGFTILTAATLSESHKIVAYLNQVISVYNRLTNEDLNVGGVPILPGFSQDMFLSGGNVGNVDGTFSGGVLDPTFMTNISELENMSRDLEQMLQSMNMLN</sequence>
<dbReference type="STRING" id="7176.B0WQK8"/>
<dbReference type="GO" id="GO:0005737">
    <property type="term" value="C:cytoplasm"/>
    <property type="evidence" value="ECO:0007669"/>
    <property type="project" value="TreeGrafter"/>
</dbReference>
<dbReference type="InterPro" id="IPR002110">
    <property type="entry name" value="Ankyrin_rpt"/>
</dbReference>
<keyword evidence="2 3" id="KW-0040">ANK repeat</keyword>
<dbReference type="Proteomes" id="UP000002320">
    <property type="component" value="Unassembled WGS sequence"/>
</dbReference>
<evidence type="ECO:0000313" key="4">
    <source>
        <dbReference type="EMBL" id="EDS32883.1"/>
    </source>
</evidence>
<reference evidence="5" key="2">
    <citation type="submission" date="2020-05" db="UniProtKB">
        <authorList>
            <consortium name="EnsemblMetazoa"/>
        </authorList>
    </citation>
    <scope>IDENTIFICATION</scope>
    <source>
        <strain evidence="5">JHB</strain>
    </source>
</reference>
<evidence type="ECO:0000256" key="3">
    <source>
        <dbReference type="PROSITE-ProRule" id="PRU00023"/>
    </source>
</evidence>
<dbReference type="PANTHER" id="PTHR24198:SF165">
    <property type="entry name" value="ANKYRIN REPEAT-CONTAINING PROTEIN-RELATED"/>
    <property type="match status" value="1"/>
</dbReference>
<dbReference type="VEuPathDB" id="VectorBase:CPIJ009398"/>
<dbReference type="SUPFAM" id="SSF48403">
    <property type="entry name" value="Ankyrin repeat"/>
    <property type="match status" value="2"/>
</dbReference>
<dbReference type="VEuPathDB" id="VectorBase:CQUJHB015524"/>
<dbReference type="HOGENOM" id="CLU_237888_0_0_1"/>
<dbReference type="KEGG" id="cqu:CpipJ_CPIJ009398"/>
<dbReference type="PROSITE" id="PS50297">
    <property type="entry name" value="ANK_REP_REGION"/>
    <property type="match status" value="1"/>
</dbReference>